<protein>
    <submittedName>
        <fullName evidence="8">DnaJ like protein subfamily C member 22</fullName>
    </submittedName>
</protein>
<evidence type="ECO:0000256" key="2">
    <source>
        <dbReference type="ARBA" id="ARBA00022692"/>
    </source>
</evidence>
<evidence type="ECO:0000256" key="5">
    <source>
        <dbReference type="SAM" id="MobiDB-lite"/>
    </source>
</evidence>
<feature type="compositionally biased region" description="Acidic residues" evidence="5">
    <location>
        <begin position="612"/>
        <end position="632"/>
    </location>
</feature>
<feature type="region of interest" description="Disordered" evidence="5">
    <location>
        <begin position="608"/>
        <end position="641"/>
    </location>
</feature>
<feature type="transmembrane region" description="Helical" evidence="6">
    <location>
        <begin position="26"/>
        <end position="45"/>
    </location>
</feature>
<accession>A0A0M9A927</accession>
<feature type="transmembrane region" description="Helical" evidence="6">
    <location>
        <begin position="234"/>
        <end position="254"/>
    </location>
</feature>
<organism evidence="8 9">
    <name type="scientific">Melipona quadrifasciata</name>
    <dbReference type="NCBI Taxonomy" id="166423"/>
    <lineage>
        <taxon>Eukaryota</taxon>
        <taxon>Metazoa</taxon>
        <taxon>Ecdysozoa</taxon>
        <taxon>Arthropoda</taxon>
        <taxon>Hexapoda</taxon>
        <taxon>Insecta</taxon>
        <taxon>Pterygota</taxon>
        <taxon>Neoptera</taxon>
        <taxon>Endopterygota</taxon>
        <taxon>Hymenoptera</taxon>
        <taxon>Apocrita</taxon>
        <taxon>Aculeata</taxon>
        <taxon>Apoidea</taxon>
        <taxon>Anthophila</taxon>
        <taxon>Apidae</taxon>
        <taxon>Melipona</taxon>
    </lineage>
</organism>
<evidence type="ECO:0000256" key="6">
    <source>
        <dbReference type="SAM" id="Phobius"/>
    </source>
</evidence>
<dbReference type="InterPro" id="IPR007829">
    <property type="entry name" value="TM2"/>
</dbReference>
<comment type="subcellular location">
    <subcellularLocation>
        <location evidence="1">Membrane</location>
        <topology evidence="1">Multi-pass membrane protein</topology>
    </subcellularLocation>
</comment>
<gene>
    <name evidence="8" type="ORF">WN51_07850</name>
</gene>
<dbReference type="AlphaFoldDB" id="A0A0M9A927"/>
<dbReference type="EMBL" id="KQ435724">
    <property type="protein sequence ID" value="KOX78443.1"/>
    <property type="molecule type" value="Genomic_DNA"/>
</dbReference>
<dbReference type="PANTHER" id="PTHR44733:SF1">
    <property type="entry name" value="DNAJ HOMOLOG SUBFAMILY C MEMBER 22"/>
    <property type="match status" value="1"/>
</dbReference>
<evidence type="ECO:0000313" key="8">
    <source>
        <dbReference type="EMBL" id="KOX78443.1"/>
    </source>
</evidence>
<reference evidence="8 9" key="1">
    <citation type="submission" date="2015-07" db="EMBL/GenBank/DDBJ databases">
        <title>The genome of Melipona quadrifasciata.</title>
        <authorList>
            <person name="Pan H."/>
            <person name="Kapheim K."/>
        </authorList>
    </citation>
    <scope>NUCLEOTIDE SEQUENCE [LARGE SCALE GENOMIC DNA]</scope>
    <source>
        <strain evidence="8">0111107301</strain>
        <tissue evidence="8">Whole body</tissue>
    </source>
</reference>
<feature type="domain" description="TM2" evidence="7">
    <location>
        <begin position="22"/>
        <end position="70"/>
    </location>
</feature>
<proteinExistence type="predicted"/>
<evidence type="ECO:0000256" key="1">
    <source>
        <dbReference type="ARBA" id="ARBA00004141"/>
    </source>
</evidence>
<evidence type="ECO:0000256" key="4">
    <source>
        <dbReference type="ARBA" id="ARBA00023136"/>
    </source>
</evidence>
<evidence type="ECO:0000256" key="3">
    <source>
        <dbReference type="ARBA" id="ARBA00022989"/>
    </source>
</evidence>
<dbReference type="Pfam" id="PF05154">
    <property type="entry name" value="TM2"/>
    <property type="match status" value="1"/>
</dbReference>
<sequence length="829" mass="94939">MELQNGGGQSEKRNTSRSTKKEKSIFWTYVLWMIGGFVGAHHVYLERDGQAFVYFSTFGGYLGLGWFRDIYRIPSYVRDANDHPNFVNDFKQKVRASRKAKFDIKTVCLVAWFQPPFSSVRYATENAVAYFWAEIFLNAIPEDEVFGINFRHLLILTPLVIALGVWTVGNIGRERGSIWIALCSAYLFYPTLFYIGDDSTWIFLMTVAASLNFDTFSKEWRLKPRKKRSFVRRIFCLSLAAVIYLSLIGSYLYFNAAITDSEGEEIKLSEAVRHFLTSPIWLDLKASLIATWNQAMHQGFWATWAQLIDLTDPRGEINAYKFFNSKVRTLLTIETCVAKQFVLPRCLLFQQYALLLKAVLLTRTATVPSARNGFKSQMHNSENVKLQLWLLARYTYNRHFQSIGTRLKMVDTVIILALFKGQRVNHDSEGIFKYIDAQSDTYSDPSTTGLPRTCYLYVWLLKQVKEFLAVLGNMRLRGQQVQNFDVDVHGIGEHREEFVILDVVQDLVVNVYQSVQFLRLQQVAEKSKLLVGAAGLVTKKRIEESYASEDLEETLEELAGDLDNIQWNEFANKQQSFTFTGKSEGLLVENIIYNGVLFDLAEKRQWNVEKGSDDDDDDDEDKDENENEDDDDGQRGRIADGGIAESERVAIPWKKRVRPRNRRPGRRLEANRARWVGRRKRDGGGKQMELDELEKNHLATGYYNNTFQSMSRNFYNSAEAIITEKKCPEFKVTMNLVVVLYEKAKVDKPLRKCDVTCESVQQFGSSSQDGVYILSRNVFSVTNHVLGGTGRDGCGDGVAIEAETRARAEAEAKSEEEEEEEEEEEVGIR</sequence>
<dbReference type="Proteomes" id="UP000053105">
    <property type="component" value="Unassembled WGS sequence"/>
</dbReference>
<dbReference type="GO" id="GO:0016020">
    <property type="term" value="C:membrane"/>
    <property type="evidence" value="ECO:0007669"/>
    <property type="project" value="UniProtKB-SubCell"/>
</dbReference>
<dbReference type="PANTHER" id="PTHR44733">
    <property type="entry name" value="DNAJ HOMOLOG SUBFAMILY C MEMBER 22"/>
    <property type="match status" value="1"/>
</dbReference>
<keyword evidence="9" id="KW-1185">Reference proteome</keyword>
<keyword evidence="4 6" id="KW-0472">Membrane</keyword>
<feature type="transmembrane region" description="Helical" evidence="6">
    <location>
        <begin position="51"/>
        <end position="68"/>
    </location>
</feature>
<evidence type="ECO:0000259" key="7">
    <source>
        <dbReference type="Pfam" id="PF05154"/>
    </source>
</evidence>
<dbReference type="OrthoDB" id="10262359at2759"/>
<feature type="region of interest" description="Disordered" evidence="5">
    <location>
        <begin position="805"/>
        <end position="829"/>
    </location>
</feature>
<feature type="transmembrane region" description="Helical" evidence="6">
    <location>
        <begin position="153"/>
        <end position="172"/>
    </location>
</feature>
<keyword evidence="2 6" id="KW-0812">Transmembrane</keyword>
<feature type="compositionally biased region" description="Acidic residues" evidence="5">
    <location>
        <begin position="814"/>
        <end position="829"/>
    </location>
</feature>
<evidence type="ECO:0000313" key="9">
    <source>
        <dbReference type="Proteomes" id="UP000053105"/>
    </source>
</evidence>
<name>A0A0M9A927_9HYME</name>
<keyword evidence="3 6" id="KW-1133">Transmembrane helix</keyword>
<dbReference type="STRING" id="166423.A0A0M9A927"/>